<gene>
    <name evidence="3" type="ORF">ACJRO7_027433</name>
</gene>
<evidence type="ECO:0000313" key="4">
    <source>
        <dbReference type="Proteomes" id="UP001634007"/>
    </source>
</evidence>
<evidence type="ECO:0000313" key="3">
    <source>
        <dbReference type="EMBL" id="KAL3730415.1"/>
    </source>
</evidence>
<evidence type="ECO:0000256" key="1">
    <source>
        <dbReference type="SAM" id="MobiDB-lite"/>
    </source>
</evidence>
<evidence type="ECO:0000256" key="2">
    <source>
        <dbReference type="SAM" id="SignalP"/>
    </source>
</evidence>
<dbReference type="Proteomes" id="UP001634007">
    <property type="component" value="Unassembled WGS sequence"/>
</dbReference>
<feature type="region of interest" description="Disordered" evidence="1">
    <location>
        <begin position="57"/>
        <end position="93"/>
    </location>
</feature>
<protein>
    <submittedName>
        <fullName evidence="3">Uncharacterized protein</fullName>
    </submittedName>
</protein>
<organism evidence="3 4">
    <name type="scientific">Eucalyptus globulus</name>
    <name type="common">Tasmanian blue gum</name>
    <dbReference type="NCBI Taxonomy" id="34317"/>
    <lineage>
        <taxon>Eukaryota</taxon>
        <taxon>Viridiplantae</taxon>
        <taxon>Streptophyta</taxon>
        <taxon>Embryophyta</taxon>
        <taxon>Tracheophyta</taxon>
        <taxon>Spermatophyta</taxon>
        <taxon>Magnoliopsida</taxon>
        <taxon>eudicotyledons</taxon>
        <taxon>Gunneridae</taxon>
        <taxon>Pentapetalae</taxon>
        <taxon>rosids</taxon>
        <taxon>malvids</taxon>
        <taxon>Myrtales</taxon>
        <taxon>Myrtaceae</taxon>
        <taxon>Myrtoideae</taxon>
        <taxon>Eucalypteae</taxon>
        <taxon>Eucalyptus</taxon>
    </lineage>
</organism>
<name>A0ABD3JS11_EUCGL</name>
<proteinExistence type="predicted"/>
<reference evidence="3 4" key="1">
    <citation type="submission" date="2024-11" db="EMBL/GenBank/DDBJ databases">
        <title>Chromosome-level genome assembly of Eucalyptus globulus Labill. provides insights into its genome evolution.</title>
        <authorList>
            <person name="Li X."/>
        </authorList>
    </citation>
    <scope>NUCLEOTIDE SEQUENCE [LARGE SCALE GENOMIC DNA]</scope>
    <source>
        <strain evidence="3">CL2024</strain>
        <tissue evidence="3">Fresh tender leaves</tissue>
    </source>
</reference>
<accession>A0ABD3JS11</accession>
<feature type="compositionally biased region" description="Basic and acidic residues" evidence="1">
    <location>
        <begin position="82"/>
        <end position="93"/>
    </location>
</feature>
<sequence length="93" mass="9950">MAKNSQSHGLAALLLPLLLLGSVISKTEAIRPLEGAELPRALVSMDHLFGKKTAVRMKLNDGPSPEGPGHRYKASGLTGQSDENRLSPNVEHK</sequence>
<dbReference type="AlphaFoldDB" id="A0ABD3JS11"/>
<feature type="chain" id="PRO_5044778922" evidence="2">
    <location>
        <begin position="30"/>
        <end position="93"/>
    </location>
</feature>
<comment type="caution">
    <text evidence="3">The sequence shown here is derived from an EMBL/GenBank/DDBJ whole genome shotgun (WGS) entry which is preliminary data.</text>
</comment>
<keyword evidence="2" id="KW-0732">Signal</keyword>
<keyword evidence="4" id="KW-1185">Reference proteome</keyword>
<dbReference type="EMBL" id="JBJKBG010000007">
    <property type="protein sequence ID" value="KAL3730415.1"/>
    <property type="molecule type" value="Genomic_DNA"/>
</dbReference>
<feature type="signal peptide" evidence="2">
    <location>
        <begin position="1"/>
        <end position="29"/>
    </location>
</feature>